<organism evidence="1 2">
    <name type="scientific">Sutterella megalosphaeroides</name>
    <dbReference type="NCBI Taxonomy" id="2494234"/>
    <lineage>
        <taxon>Bacteria</taxon>
        <taxon>Pseudomonadati</taxon>
        <taxon>Pseudomonadota</taxon>
        <taxon>Betaproteobacteria</taxon>
        <taxon>Burkholderiales</taxon>
        <taxon>Sutterellaceae</taxon>
        <taxon>Sutterella</taxon>
    </lineage>
</organism>
<dbReference type="InterPro" id="IPR027417">
    <property type="entry name" value="P-loop_NTPase"/>
</dbReference>
<dbReference type="Gene3D" id="3.40.50.300">
    <property type="entry name" value="P-loop containing nucleotide triphosphate hydrolases"/>
    <property type="match status" value="1"/>
</dbReference>
<dbReference type="OrthoDB" id="9788481at2"/>
<name>A0A2Z6I9Z8_9BURK</name>
<protein>
    <submittedName>
        <fullName evidence="1">Adenylate kinase</fullName>
    </submittedName>
</protein>
<dbReference type="Proteomes" id="UP000271003">
    <property type="component" value="Chromosome"/>
</dbReference>
<keyword evidence="1" id="KW-0418">Kinase</keyword>
<evidence type="ECO:0000313" key="2">
    <source>
        <dbReference type="Proteomes" id="UP000271003"/>
    </source>
</evidence>
<dbReference type="Pfam" id="PF13671">
    <property type="entry name" value="AAA_33"/>
    <property type="match status" value="1"/>
</dbReference>
<gene>
    <name evidence="1" type="ORF">SUTMEG_06210</name>
</gene>
<accession>A0A2Z6I9Z8</accession>
<dbReference type="EMBL" id="AP018786">
    <property type="protein sequence ID" value="BBF22730.1"/>
    <property type="molecule type" value="Genomic_DNA"/>
</dbReference>
<proteinExistence type="predicted"/>
<reference evidence="1 2" key="1">
    <citation type="journal article" date="2018" name="Int. J. Syst. Evol. Microbiol.">
        <title>Mesosutterella multiformis gen. nov., sp. nov., a member of the family Sutterellaceae and Sutterella megalosphaeroides sp. nov., isolated from human faeces.</title>
        <authorList>
            <person name="Sakamoto M."/>
            <person name="Ikeyama N."/>
            <person name="Kunihiro T."/>
            <person name="Iino T."/>
            <person name="Yuki M."/>
            <person name="Ohkuma M."/>
        </authorList>
    </citation>
    <scope>NUCLEOTIDE SEQUENCE [LARGE SCALE GENOMIC DNA]</scope>
    <source>
        <strain evidence="1 2">6FBBBH3</strain>
    </source>
</reference>
<keyword evidence="2" id="KW-1185">Reference proteome</keyword>
<dbReference type="RefSeq" id="WP_123957631.1">
    <property type="nucleotide sequence ID" value="NZ_AP018786.1"/>
</dbReference>
<evidence type="ECO:0000313" key="1">
    <source>
        <dbReference type="EMBL" id="BBF22730.1"/>
    </source>
</evidence>
<dbReference type="GO" id="GO:0016301">
    <property type="term" value="F:kinase activity"/>
    <property type="evidence" value="ECO:0007669"/>
    <property type="project" value="UniProtKB-KW"/>
</dbReference>
<dbReference type="KEGG" id="sutt:SUTMEG_06210"/>
<keyword evidence="1" id="KW-0808">Transferase</keyword>
<sequence length="190" mass="20982">MVLFIYGPTHAGKTLLARRLARETGALVLSLDLLKMGLIRSGMLPCTPLEDEKIEALMWPAVRELVRTALENDEDLVVEGDYVPAEWRGDFEADAAVGALTLVFSERYVEEEFDAILAHAEAARRRLAKGEEHVTREELRAAHAAARNRAQRAGDEVLLVDGNYEGTVAAWLAVARERFLRRSGAGSGRV</sequence>
<dbReference type="SUPFAM" id="SSF52540">
    <property type="entry name" value="P-loop containing nucleoside triphosphate hydrolases"/>
    <property type="match status" value="1"/>
</dbReference>
<dbReference type="AlphaFoldDB" id="A0A2Z6I9Z8"/>